<reference evidence="3 4" key="1">
    <citation type="journal article" date="2021" name="BMC Genomics">
        <title>Genome-resolved metagenome and metatranscriptome analyses of thermophilic composting reveal key bacterial players and their metabolic interactions.</title>
        <authorList>
            <person name="Braga L.P.P."/>
            <person name="Pereira R.V."/>
            <person name="Martins L.F."/>
            <person name="Moura L.M.S."/>
            <person name="Sanchez F.B."/>
            <person name="Patane J.S.L."/>
            <person name="da Silva A.M."/>
            <person name="Setubal J.C."/>
        </authorList>
    </citation>
    <scope>NUCLEOTIDE SEQUENCE [LARGE SCALE GENOMIC DNA]</scope>
    <source>
        <strain evidence="3">ZC4RG45</strain>
    </source>
</reference>
<sequence>MDRIKAVFVAIIGIGLLGGGIFQLTDDRVMCGSQEMTSPNQVCEETKRGRVTATRTMEEQRKDNIATGWLLVGLGAAMSVGGTIWSVMLFRKPKAQATPAVGQQPQGYGPPPPGFDAQQGIAQQQPGQGFGPQHPAPAYGPRQSAPGFAPQQAVPGYGPQPGQGFGPQPPAYGPQSGQPYHQQPGWGPSGGQPAQPQQGWGPPH</sequence>
<accession>A0ABD6FIJ8</accession>
<feature type="compositionally biased region" description="Low complexity" evidence="1">
    <location>
        <begin position="117"/>
        <end position="137"/>
    </location>
</feature>
<dbReference type="EMBL" id="QGUI02000166">
    <property type="protein sequence ID" value="MFO7193110.1"/>
    <property type="molecule type" value="Genomic_DNA"/>
</dbReference>
<evidence type="ECO:0000313" key="4">
    <source>
        <dbReference type="Proteomes" id="UP000249324"/>
    </source>
</evidence>
<evidence type="ECO:0000256" key="1">
    <source>
        <dbReference type="SAM" id="MobiDB-lite"/>
    </source>
</evidence>
<name>A0ABD6FIJ8_9PSEU</name>
<evidence type="ECO:0000256" key="2">
    <source>
        <dbReference type="SAM" id="Phobius"/>
    </source>
</evidence>
<evidence type="ECO:0000313" key="3">
    <source>
        <dbReference type="EMBL" id="MFO7193110.1"/>
    </source>
</evidence>
<keyword evidence="2" id="KW-0472">Membrane</keyword>
<comment type="caution">
    <text evidence="3">The sequence shown here is derived from an EMBL/GenBank/DDBJ whole genome shotgun (WGS) entry which is preliminary data.</text>
</comment>
<dbReference type="Proteomes" id="UP000249324">
    <property type="component" value="Unassembled WGS sequence"/>
</dbReference>
<feature type="transmembrane region" description="Helical" evidence="2">
    <location>
        <begin position="66"/>
        <end position="90"/>
    </location>
</feature>
<proteinExistence type="predicted"/>
<keyword evidence="2" id="KW-1133">Transmembrane helix</keyword>
<gene>
    <name evidence="3" type="ORF">DIU77_012775</name>
</gene>
<keyword evidence="2" id="KW-0812">Transmembrane</keyword>
<dbReference type="AlphaFoldDB" id="A0ABD6FIJ8"/>
<organism evidence="3 4">
    <name type="scientific">Thermocrispum agreste</name>
    <dbReference type="NCBI Taxonomy" id="37925"/>
    <lineage>
        <taxon>Bacteria</taxon>
        <taxon>Bacillati</taxon>
        <taxon>Actinomycetota</taxon>
        <taxon>Actinomycetes</taxon>
        <taxon>Pseudonocardiales</taxon>
        <taxon>Pseudonocardiaceae</taxon>
        <taxon>Thermocrispum</taxon>
    </lineage>
</organism>
<feature type="compositionally biased region" description="Low complexity" evidence="1">
    <location>
        <begin position="149"/>
        <end position="158"/>
    </location>
</feature>
<feature type="compositionally biased region" description="Low complexity" evidence="1">
    <location>
        <begin position="182"/>
        <end position="204"/>
    </location>
</feature>
<feature type="transmembrane region" description="Helical" evidence="2">
    <location>
        <begin position="7"/>
        <end position="25"/>
    </location>
</feature>
<protein>
    <submittedName>
        <fullName evidence="3">Uncharacterized protein</fullName>
    </submittedName>
</protein>
<feature type="region of interest" description="Disordered" evidence="1">
    <location>
        <begin position="98"/>
        <end position="204"/>
    </location>
</feature>